<evidence type="ECO:0000256" key="2">
    <source>
        <dbReference type="ARBA" id="ARBA00010313"/>
    </source>
</evidence>
<evidence type="ECO:0000256" key="1">
    <source>
        <dbReference type="ARBA" id="ARBA00004123"/>
    </source>
</evidence>
<reference evidence="6 7" key="1">
    <citation type="submission" date="2019-08" db="EMBL/GenBank/DDBJ databases">
        <authorList>
            <person name="Alioto T."/>
            <person name="Alioto T."/>
            <person name="Gomez Garrido J."/>
        </authorList>
    </citation>
    <scope>NUCLEOTIDE SEQUENCE [LARGE SCALE GENOMIC DNA]</scope>
</reference>
<keyword evidence="7" id="KW-1185">Reference proteome</keyword>
<proteinExistence type="inferred from homology"/>
<dbReference type="GO" id="GO:0008380">
    <property type="term" value="P:RNA splicing"/>
    <property type="evidence" value="ECO:0007669"/>
    <property type="project" value="UniProtKB-KW"/>
</dbReference>
<keyword evidence="3" id="KW-0507">mRNA processing</keyword>
<comment type="similarity">
    <text evidence="2">Belongs to the fl(2)d family.</text>
</comment>
<dbReference type="GO" id="GO:0005634">
    <property type="term" value="C:nucleus"/>
    <property type="evidence" value="ECO:0007669"/>
    <property type="project" value="UniProtKB-SubCell"/>
</dbReference>
<dbReference type="PANTHER" id="PTHR15217:SF0">
    <property type="entry name" value="PRE-MRNA-SPLICING REGULATOR WTAP"/>
    <property type="match status" value="1"/>
</dbReference>
<dbReference type="EMBL" id="CABPRJ010000542">
    <property type="protein sequence ID" value="VVC30847.1"/>
    <property type="molecule type" value="Genomic_DNA"/>
</dbReference>
<organism evidence="6 7">
    <name type="scientific">Cinara cedri</name>
    <dbReference type="NCBI Taxonomy" id="506608"/>
    <lineage>
        <taxon>Eukaryota</taxon>
        <taxon>Metazoa</taxon>
        <taxon>Ecdysozoa</taxon>
        <taxon>Arthropoda</taxon>
        <taxon>Hexapoda</taxon>
        <taxon>Insecta</taxon>
        <taxon>Pterygota</taxon>
        <taxon>Neoptera</taxon>
        <taxon>Paraneoptera</taxon>
        <taxon>Hemiptera</taxon>
        <taxon>Sternorrhyncha</taxon>
        <taxon>Aphidomorpha</taxon>
        <taxon>Aphidoidea</taxon>
        <taxon>Aphididae</taxon>
        <taxon>Lachninae</taxon>
        <taxon>Cinara</taxon>
    </lineage>
</organism>
<dbReference type="GO" id="GO:0006397">
    <property type="term" value="P:mRNA processing"/>
    <property type="evidence" value="ECO:0007669"/>
    <property type="project" value="UniProtKB-KW"/>
</dbReference>
<evidence type="ECO:0000256" key="5">
    <source>
        <dbReference type="ARBA" id="ARBA00023242"/>
    </source>
</evidence>
<comment type="subcellular location">
    <subcellularLocation>
        <location evidence="1">Nucleus</location>
    </subcellularLocation>
</comment>
<dbReference type="GO" id="GO:0016556">
    <property type="term" value="P:mRNA modification"/>
    <property type="evidence" value="ECO:0007669"/>
    <property type="project" value="InterPro"/>
</dbReference>
<sequence length="382" mass="44526">MNINFKAFNNIAISSRKMVEDKLTRICYMDNIEEDNMIRYPRQRIVDMYKKAMARIRDLETKTKEVSICSKCNNRDRTDHAYQEMLAREQCLLRKLALKEQEIQDHSEQLLVMQNSFKNESLSSLKCTLQDPAVNILIQKLRQELNVTKAKLEETQTELNTWKFTPDSNTGKRLMAKCHLLYQENEELGEIVNSGRIAKLEGELALQKTFGLEVKKSQSELDQFLQDLDDDVESMQSTIYFLQNELLKYKTSEQTTINFENKEIISKESVNNKDDIMTSESISNTEIPTSRAKQDSNLYKMHNPEDLNYPNDGISNHSTVKEFKIFSEDMNHNGNSNRLHTCKHRSGDSISGEIYKKSAKRHCSKDKCCYKKSRRYHNQSPN</sequence>
<evidence type="ECO:0000313" key="7">
    <source>
        <dbReference type="Proteomes" id="UP000325440"/>
    </source>
</evidence>
<dbReference type="GO" id="GO:0000381">
    <property type="term" value="P:regulation of alternative mRNA splicing, via spliceosome"/>
    <property type="evidence" value="ECO:0007669"/>
    <property type="project" value="InterPro"/>
</dbReference>
<name>A0A5E4MLV6_9HEMI</name>
<protein>
    <submittedName>
        <fullName evidence="6">WTAP/Mum2 family</fullName>
    </submittedName>
</protein>
<evidence type="ECO:0000313" key="6">
    <source>
        <dbReference type="EMBL" id="VVC30847.1"/>
    </source>
</evidence>
<dbReference type="InterPro" id="IPR033757">
    <property type="entry name" value="WTAP"/>
</dbReference>
<accession>A0A5E4MLV6</accession>
<dbReference type="Pfam" id="PF17098">
    <property type="entry name" value="Wtap"/>
    <property type="match status" value="1"/>
</dbReference>
<dbReference type="PANTHER" id="PTHR15217">
    <property type="entry name" value="WILMS' TUMOR 1-ASSOCIATING PROTEIN"/>
    <property type="match status" value="1"/>
</dbReference>
<dbReference type="Proteomes" id="UP000325440">
    <property type="component" value="Unassembled WGS sequence"/>
</dbReference>
<gene>
    <name evidence="6" type="ORF">CINCED_3A010078</name>
</gene>
<keyword evidence="4" id="KW-0508">mRNA splicing</keyword>
<evidence type="ECO:0000256" key="3">
    <source>
        <dbReference type="ARBA" id="ARBA00022664"/>
    </source>
</evidence>
<keyword evidence="5" id="KW-0539">Nucleus</keyword>
<dbReference type="OrthoDB" id="3366661at2759"/>
<dbReference type="AlphaFoldDB" id="A0A5E4MLV6"/>
<evidence type="ECO:0000256" key="4">
    <source>
        <dbReference type="ARBA" id="ARBA00023187"/>
    </source>
</evidence>